<dbReference type="Proteomes" id="UP000054549">
    <property type="component" value="Unassembled WGS sequence"/>
</dbReference>
<protein>
    <recommendedName>
        <fullName evidence="9">BZIP domain-containing protein</fullName>
    </recommendedName>
</protein>
<dbReference type="OrthoDB" id="674948at2759"/>
<dbReference type="Gene3D" id="1.20.5.170">
    <property type="match status" value="1"/>
</dbReference>
<feature type="compositionally biased region" description="Basic and acidic residues" evidence="8">
    <location>
        <begin position="110"/>
        <end position="121"/>
    </location>
</feature>
<evidence type="ECO:0000313" key="10">
    <source>
        <dbReference type="EMBL" id="KIL68766.1"/>
    </source>
</evidence>
<dbReference type="AlphaFoldDB" id="A0A0C2XH54"/>
<keyword evidence="7" id="KW-0175">Coiled coil</keyword>
<feature type="domain" description="BZIP" evidence="9">
    <location>
        <begin position="171"/>
        <end position="213"/>
    </location>
</feature>
<dbReference type="InParanoid" id="A0A0C2XH54"/>
<dbReference type="GO" id="GO:0003700">
    <property type="term" value="F:DNA-binding transcription factor activity"/>
    <property type="evidence" value="ECO:0007669"/>
    <property type="project" value="InterPro"/>
</dbReference>
<dbReference type="PROSITE" id="PS50217">
    <property type="entry name" value="BZIP"/>
    <property type="match status" value="1"/>
</dbReference>
<evidence type="ECO:0000256" key="5">
    <source>
        <dbReference type="ARBA" id="ARBA00023163"/>
    </source>
</evidence>
<sequence>MQDESPPSLLMSQLIAADAPLLSPMATADSSWDSSTPLYNDSLNYKNYFYPSPSSSSDSPPPASSMLKSRMTPDSFSEQELCLPTHQVFSLTQTAQFQRPPSPAQSNSDQSHDPSSNEDRPSSPALSEASSCEASGAVKRPGDLPTIVTKKPRSGERISVKDFVPPDVTGLSKREARLVKNRAAAFLSRQRKREEFENMEVRVARLEQENAKLLALTQGTDSYSHPKQPEGELVSEINQLRAQLAAAKDRERELSAELASQTAASSIKVESTDAQSSIFSSRASPSVSSPHRSGASLGLMVLLCALPSLLSMPVQSTAAANFSIPDSLPTSSFDYSSYLPNDYDWSRPNSQALMDTDDSMRLSTASAPTSNSITRKLHFTDVDIPALAELGGLDISFDASPSDNGKIRVRIHPSSSAEATPNSDMSSESDSAQLDMWSRYPSNAFLPASKVDPFFGIGMPSDYGILSPISSPTSSRFDQPSTTVQLADSTFDYETHFTSTESPASNTRRVRIALKSLPAAGGEGGEWEVQIC</sequence>
<dbReference type="CDD" id="cd14812">
    <property type="entry name" value="bZIP_u3"/>
    <property type="match status" value="1"/>
</dbReference>
<comment type="similarity">
    <text evidence="2">Belongs to the bZIP family.</text>
</comment>
<feature type="compositionally biased region" description="Polar residues" evidence="8">
    <location>
        <begin position="124"/>
        <end position="133"/>
    </location>
</feature>
<evidence type="ECO:0000256" key="4">
    <source>
        <dbReference type="ARBA" id="ARBA00023125"/>
    </source>
</evidence>
<feature type="region of interest" description="Disordered" evidence="8">
    <location>
        <begin position="49"/>
        <end position="158"/>
    </location>
</feature>
<comment type="subcellular location">
    <subcellularLocation>
        <location evidence="1">Nucleus</location>
    </subcellularLocation>
</comment>
<evidence type="ECO:0000256" key="1">
    <source>
        <dbReference type="ARBA" id="ARBA00004123"/>
    </source>
</evidence>
<reference evidence="10 11" key="1">
    <citation type="submission" date="2014-04" db="EMBL/GenBank/DDBJ databases">
        <title>Evolutionary Origins and Diversification of the Mycorrhizal Mutualists.</title>
        <authorList>
            <consortium name="DOE Joint Genome Institute"/>
            <consortium name="Mycorrhizal Genomics Consortium"/>
            <person name="Kohler A."/>
            <person name="Kuo A."/>
            <person name="Nagy L.G."/>
            <person name="Floudas D."/>
            <person name="Copeland A."/>
            <person name="Barry K.W."/>
            <person name="Cichocki N."/>
            <person name="Veneault-Fourrey C."/>
            <person name="LaButti K."/>
            <person name="Lindquist E.A."/>
            <person name="Lipzen A."/>
            <person name="Lundell T."/>
            <person name="Morin E."/>
            <person name="Murat C."/>
            <person name="Riley R."/>
            <person name="Ohm R."/>
            <person name="Sun H."/>
            <person name="Tunlid A."/>
            <person name="Henrissat B."/>
            <person name="Grigoriev I.V."/>
            <person name="Hibbett D.S."/>
            <person name="Martin F."/>
        </authorList>
    </citation>
    <scope>NUCLEOTIDE SEQUENCE [LARGE SCALE GENOMIC DNA]</scope>
    <source>
        <strain evidence="10 11">Koide BX008</strain>
    </source>
</reference>
<dbReference type="InterPro" id="IPR004827">
    <property type="entry name" value="bZIP"/>
</dbReference>
<accession>A0A0C2XH54</accession>
<keyword evidence="5" id="KW-0804">Transcription</keyword>
<dbReference type="PANTHER" id="PTHR47416">
    <property type="entry name" value="BASIC-LEUCINE ZIPPER TRANSCRIPTION FACTOR F-RELATED"/>
    <property type="match status" value="1"/>
</dbReference>
<dbReference type="GO" id="GO:0003677">
    <property type="term" value="F:DNA binding"/>
    <property type="evidence" value="ECO:0007669"/>
    <property type="project" value="UniProtKB-KW"/>
</dbReference>
<feature type="coiled-coil region" evidence="7">
    <location>
        <begin position="189"/>
        <end position="264"/>
    </location>
</feature>
<proteinExistence type="inferred from homology"/>
<evidence type="ECO:0000256" key="7">
    <source>
        <dbReference type="SAM" id="Coils"/>
    </source>
</evidence>
<dbReference type="STRING" id="946122.A0A0C2XH54"/>
<evidence type="ECO:0000313" key="11">
    <source>
        <dbReference type="Proteomes" id="UP000054549"/>
    </source>
</evidence>
<keyword evidence="3" id="KW-0805">Transcription regulation</keyword>
<keyword evidence="4" id="KW-0238">DNA-binding</keyword>
<keyword evidence="6" id="KW-0539">Nucleus</keyword>
<dbReference type="HOGENOM" id="CLU_016968_0_0_1"/>
<feature type="region of interest" description="Disordered" evidence="8">
    <location>
        <begin position="412"/>
        <end position="431"/>
    </location>
</feature>
<evidence type="ECO:0000256" key="2">
    <source>
        <dbReference type="ARBA" id="ARBA00007163"/>
    </source>
</evidence>
<dbReference type="GO" id="GO:0005634">
    <property type="term" value="C:nucleus"/>
    <property type="evidence" value="ECO:0007669"/>
    <property type="project" value="UniProtKB-SubCell"/>
</dbReference>
<evidence type="ECO:0000256" key="8">
    <source>
        <dbReference type="SAM" id="MobiDB-lite"/>
    </source>
</evidence>
<dbReference type="InterPro" id="IPR046347">
    <property type="entry name" value="bZIP_sf"/>
</dbReference>
<evidence type="ECO:0000259" key="9">
    <source>
        <dbReference type="PROSITE" id="PS50217"/>
    </source>
</evidence>
<feature type="compositionally biased region" description="Polar residues" evidence="8">
    <location>
        <begin position="87"/>
        <end position="109"/>
    </location>
</feature>
<dbReference type="PANTHER" id="PTHR47416:SF8">
    <property type="entry name" value="BASIC-LEUCINE ZIPPER TRANSCRIPTION FACTOR E-RELATED"/>
    <property type="match status" value="1"/>
</dbReference>
<dbReference type="EMBL" id="KN818227">
    <property type="protein sequence ID" value="KIL68766.1"/>
    <property type="molecule type" value="Genomic_DNA"/>
</dbReference>
<name>A0A0C2XH54_AMAMK</name>
<evidence type="ECO:0000256" key="6">
    <source>
        <dbReference type="ARBA" id="ARBA00023242"/>
    </source>
</evidence>
<keyword evidence="11" id="KW-1185">Reference proteome</keyword>
<dbReference type="Pfam" id="PF00170">
    <property type="entry name" value="bZIP_1"/>
    <property type="match status" value="1"/>
</dbReference>
<organism evidence="10 11">
    <name type="scientific">Amanita muscaria (strain Koide BX008)</name>
    <dbReference type="NCBI Taxonomy" id="946122"/>
    <lineage>
        <taxon>Eukaryota</taxon>
        <taxon>Fungi</taxon>
        <taxon>Dikarya</taxon>
        <taxon>Basidiomycota</taxon>
        <taxon>Agaricomycotina</taxon>
        <taxon>Agaricomycetes</taxon>
        <taxon>Agaricomycetidae</taxon>
        <taxon>Agaricales</taxon>
        <taxon>Pluteineae</taxon>
        <taxon>Amanitaceae</taxon>
        <taxon>Amanita</taxon>
    </lineage>
</organism>
<dbReference type="SMART" id="SM00338">
    <property type="entry name" value="BRLZ"/>
    <property type="match status" value="1"/>
</dbReference>
<feature type="compositionally biased region" description="Polar residues" evidence="8">
    <location>
        <begin position="413"/>
        <end position="431"/>
    </location>
</feature>
<gene>
    <name evidence="10" type="ORF">M378DRAFT_70504</name>
</gene>
<evidence type="ECO:0000256" key="3">
    <source>
        <dbReference type="ARBA" id="ARBA00023015"/>
    </source>
</evidence>
<dbReference type="SUPFAM" id="SSF57959">
    <property type="entry name" value="Leucine zipper domain"/>
    <property type="match status" value="1"/>
</dbReference>